<feature type="domain" description="TonB-dependent receptor plug" evidence="9">
    <location>
        <begin position="17"/>
        <end position="121"/>
    </location>
</feature>
<dbReference type="PANTHER" id="PTHR30069:SF29">
    <property type="entry name" value="HEMOGLOBIN AND HEMOGLOBIN-HAPTOGLOBIN-BINDING PROTEIN 1-RELATED"/>
    <property type="match status" value="1"/>
</dbReference>
<comment type="similarity">
    <text evidence="8">Belongs to the TonB-dependent receptor family.</text>
</comment>
<evidence type="ECO:0000256" key="7">
    <source>
        <dbReference type="ARBA" id="ARBA00023237"/>
    </source>
</evidence>
<dbReference type="InterPro" id="IPR036942">
    <property type="entry name" value="Beta-barrel_TonB_sf"/>
</dbReference>
<dbReference type="InterPro" id="IPR039426">
    <property type="entry name" value="TonB-dep_rcpt-like"/>
</dbReference>
<evidence type="ECO:0000256" key="4">
    <source>
        <dbReference type="ARBA" id="ARBA00022692"/>
    </source>
</evidence>
<comment type="subcellular location">
    <subcellularLocation>
        <location evidence="1 8">Cell outer membrane</location>
        <topology evidence="1 8">Multi-pass membrane protein</topology>
    </subcellularLocation>
</comment>
<evidence type="ECO:0000256" key="2">
    <source>
        <dbReference type="ARBA" id="ARBA00022448"/>
    </source>
</evidence>
<keyword evidence="11" id="KW-1185">Reference proteome</keyword>
<keyword evidence="5" id="KW-0732">Signal</keyword>
<keyword evidence="6 8" id="KW-0472">Membrane</keyword>
<dbReference type="PROSITE" id="PS52016">
    <property type="entry name" value="TONB_DEPENDENT_REC_3"/>
    <property type="match status" value="1"/>
</dbReference>
<dbReference type="PANTHER" id="PTHR30069">
    <property type="entry name" value="TONB-DEPENDENT OUTER MEMBRANE RECEPTOR"/>
    <property type="match status" value="1"/>
</dbReference>
<evidence type="ECO:0000256" key="5">
    <source>
        <dbReference type="ARBA" id="ARBA00022729"/>
    </source>
</evidence>
<dbReference type="Pfam" id="PF07715">
    <property type="entry name" value="Plug"/>
    <property type="match status" value="1"/>
</dbReference>
<keyword evidence="3 8" id="KW-1134">Transmembrane beta strand</keyword>
<dbReference type="InterPro" id="IPR012910">
    <property type="entry name" value="Plug_dom"/>
</dbReference>
<keyword evidence="2 8" id="KW-0813">Transport</keyword>
<proteinExistence type="inferred from homology"/>
<evidence type="ECO:0000256" key="3">
    <source>
        <dbReference type="ARBA" id="ARBA00022452"/>
    </source>
</evidence>
<evidence type="ECO:0000313" key="11">
    <source>
        <dbReference type="Proteomes" id="UP000019402"/>
    </source>
</evidence>
<dbReference type="AlphaFoldDB" id="W7YQI8"/>
<dbReference type="eggNOG" id="COG4206">
    <property type="taxonomic scope" value="Bacteria"/>
</dbReference>
<gene>
    <name evidence="10" type="ORF">JCM21142_93394</name>
</gene>
<evidence type="ECO:0000256" key="1">
    <source>
        <dbReference type="ARBA" id="ARBA00004571"/>
    </source>
</evidence>
<dbReference type="STRING" id="869213.GCA_000517085_00053"/>
<evidence type="ECO:0000256" key="6">
    <source>
        <dbReference type="ARBA" id="ARBA00023136"/>
    </source>
</evidence>
<dbReference type="Gene3D" id="2.40.170.20">
    <property type="entry name" value="TonB-dependent receptor, beta-barrel domain"/>
    <property type="match status" value="1"/>
</dbReference>
<accession>W7YQI8</accession>
<evidence type="ECO:0000256" key="8">
    <source>
        <dbReference type="PROSITE-ProRule" id="PRU01360"/>
    </source>
</evidence>
<keyword evidence="7 8" id="KW-0998">Cell outer membrane</keyword>
<dbReference type="GO" id="GO:0015344">
    <property type="term" value="F:siderophore uptake transmembrane transporter activity"/>
    <property type="evidence" value="ECO:0007669"/>
    <property type="project" value="TreeGrafter"/>
</dbReference>
<sequence>MQIGEVQVAAKGKISQTREQPFQVSVLDAKPLQVQSQPVTGLVNQISGVRVREDGGLGSNVNIMLNGISGKGIRIFVDDIPADLLGNGVAINNLPVNMIDHIEVYKGVIPTKFGSDALGGILNLVTRNVKKDYLDISAGMGSFGTYQASLNSRKYFGDKNNAFVGISGFYNHSDNDYRMDDVTIRVDELNNTTTGSVRRFNDAYIAYSGKVSLGLRYANWADLLRLDLTASQINKEWQHGMTTERPWGEAFSEESNLNVELKWKKSQMLNKKLNAIFNAGYSYINTCFIDTTAKTYYWGAVDGLEKYVSSSPGESGYYVDGRNPVQYISNSFIRFNLSYLLDKTHKLSLTSLYTRSDINGHDERGIASFGADILSNPQSLNKFYNGIALESKFWGDKITNILSGKFFAGNAEVVALDETINITGYNNNSYQRWGYGDAIKILLFPFLNSTLSFEHTYRMPDKDELFGDFISVFPNAELEPEESQNLDLGLRFKCLKSKLTFNINSFFRNTSNLIFLNSLNAWKSTYMNLLETQTIGFEGELKVSPLQNMNLYANLTWQDIILKDVDDNGDIEERYIGANVPNIPWLFGNAGFSYMLPWHITKSDKINIFYTCNYVHDFFLSWEIDGITSTKATIPQQVVHNAGISYTTLNNRLSFSLETKNITDEKVYDNYMVQKPGRSYATKIRFFISK</sequence>
<dbReference type="GO" id="GO:0009279">
    <property type="term" value="C:cell outer membrane"/>
    <property type="evidence" value="ECO:0007669"/>
    <property type="project" value="UniProtKB-SubCell"/>
</dbReference>
<dbReference type="GO" id="GO:0044718">
    <property type="term" value="P:siderophore transmembrane transport"/>
    <property type="evidence" value="ECO:0007669"/>
    <property type="project" value="TreeGrafter"/>
</dbReference>
<keyword evidence="4 8" id="KW-0812">Transmembrane</keyword>
<protein>
    <submittedName>
        <fullName evidence="10">Outer membrane cobalamin translocator</fullName>
    </submittedName>
</protein>
<evidence type="ECO:0000259" key="9">
    <source>
        <dbReference type="Pfam" id="PF07715"/>
    </source>
</evidence>
<dbReference type="Gene3D" id="2.170.130.10">
    <property type="entry name" value="TonB-dependent receptor, plug domain"/>
    <property type="match status" value="1"/>
</dbReference>
<name>W7YQI8_9BACT</name>
<reference evidence="10 11" key="1">
    <citation type="journal article" date="2014" name="Genome Announc.">
        <title>Draft Genome Sequence of Cytophaga fermentans JCM 21142T, a Facultative Anaerobe Isolated from Marine Mud.</title>
        <authorList>
            <person name="Starns D."/>
            <person name="Oshima K."/>
            <person name="Suda W."/>
            <person name="Iino T."/>
            <person name="Yuki M."/>
            <person name="Inoue J."/>
            <person name="Kitamura K."/>
            <person name="Iida T."/>
            <person name="Darby A."/>
            <person name="Hattori M."/>
            <person name="Ohkuma M."/>
        </authorList>
    </citation>
    <scope>NUCLEOTIDE SEQUENCE [LARGE SCALE GENOMIC DNA]</scope>
    <source>
        <strain evidence="10 11">JCM 21142</strain>
    </source>
</reference>
<organism evidence="10 11">
    <name type="scientific">Saccharicrinis fermentans DSM 9555 = JCM 21142</name>
    <dbReference type="NCBI Taxonomy" id="869213"/>
    <lineage>
        <taxon>Bacteria</taxon>
        <taxon>Pseudomonadati</taxon>
        <taxon>Bacteroidota</taxon>
        <taxon>Bacteroidia</taxon>
        <taxon>Marinilabiliales</taxon>
        <taxon>Marinilabiliaceae</taxon>
        <taxon>Saccharicrinis</taxon>
    </lineage>
</organism>
<dbReference type="SUPFAM" id="SSF56935">
    <property type="entry name" value="Porins"/>
    <property type="match status" value="1"/>
</dbReference>
<comment type="caution">
    <text evidence="10">The sequence shown here is derived from an EMBL/GenBank/DDBJ whole genome shotgun (WGS) entry which is preliminary data.</text>
</comment>
<evidence type="ECO:0000313" key="10">
    <source>
        <dbReference type="EMBL" id="GAF04679.1"/>
    </source>
</evidence>
<dbReference type="InterPro" id="IPR037066">
    <property type="entry name" value="Plug_dom_sf"/>
</dbReference>
<dbReference type="EMBL" id="BAMD01000052">
    <property type="protein sequence ID" value="GAF04679.1"/>
    <property type="molecule type" value="Genomic_DNA"/>
</dbReference>
<dbReference type="Proteomes" id="UP000019402">
    <property type="component" value="Unassembled WGS sequence"/>
</dbReference>